<protein>
    <submittedName>
        <fullName evidence="2">Transposase family protein</fullName>
    </submittedName>
</protein>
<evidence type="ECO:0000313" key="3">
    <source>
        <dbReference type="Proteomes" id="UP000324797"/>
    </source>
</evidence>
<feature type="compositionally biased region" description="Polar residues" evidence="1">
    <location>
        <begin position="237"/>
        <end position="254"/>
    </location>
</feature>
<feature type="region of interest" description="Disordered" evidence="1">
    <location>
        <begin position="237"/>
        <end position="261"/>
    </location>
</feature>
<feature type="region of interest" description="Disordered" evidence="1">
    <location>
        <begin position="703"/>
        <end position="730"/>
    </location>
</feature>
<name>A0A5S4YCM3_9BRAD</name>
<organism evidence="2 3">
    <name type="scientific">Bradyrhizobium hipponense</name>
    <dbReference type="NCBI Taxonomy" id="2605638"/>
    <lineage>
        <taxon>Bacteria</taxon>
        <taxon>Pseudomonadati</taxon>
        <taxon>Pseudomonadota</taxon>
        <taxon>Alphaproteobacteria</taxon>
        <taxon>Hyphomicrobiales</taxon>
        <taxon>Nitrobacteraceae</taxon>
        <taxon>Bradyrhizobium</taxon>
    </lineage>
</organism>
<gene>
    <name evidence="2" type="ORF">FXV83_36305</name>
</gene>
<keyword evidence="3" id="KW-1185">Reference proteome</keyword>
<dbReference type="Proteomes" id="UP000324797">
    <property type="component" value="Unassembled WGS sequence"/>
</dbReference>
<accession>A0A5S4YCM3</accession>
<dbReference type="SUPFAM" id="SSF53098">
    <property type="entry name" value="Ribonuclease H-like"/>
    <property type="match status" value="1"/>
</dbReference>
<dbReference type="RefSeq" id="WP_148744360.1">
    <property type="nucleotide sequence ID" value="NZ_VSTH01000157.1"/>
</dbReference>
<feature type="compositionally biased region" description="Polar residues" evidence="1">
    <location>
        <begin position="703"/>
        <end position="713"/>
    </location>
</feature>
<proteinExistence type="predicted"/>
<sequence>MRTSSFSPGVLISIEGDRFTLIDECSIEGEPHWALRNESGVFAGYKSKSELEYLYDVSQTLVFVRVEDEQLTPKKRKRVQLIADLPEGRRKRRIFRRRLIEEVTRHATTGCTSQIHGYVERNGRKQAVTVLAHIVTEAARKVGLEVYGEARSCSVATYYRYCALDPENLDGVFENRGNHNQLDPRVKQLMKRVMGTLLEAAKFRKKRGNKPVLTMREIMVAVLDGLKALRAANSDCGTSSVQKSLDAETQSSEMASHKKGPLRMPSPATFYNIYNTFPARSRDVAKYGLTRARSMYRRPGELVHVDAPLSCLQFDETPLPLFVVDEVHQIPLGRPWLAFHVDEYSDAIVGFFFGFEPPGDLVIAATTRHACSMKGYVRQEYPDIDKPYLMGGIGRHFTFDNSLQALGRSIESMTLQLDCGYNFTPSRSPWVKGLVEGTFDIVNDTFLREMPGYVLPLRDKIDKHDYDPQKNAVIGFRHLLWLWHHWLLTIHHALAPRTGIKASINDRWLEGIRHIKPTFLDRSSDLNLVFGIERKGRWTLDHRGVVYEGLRYYSDGLDILRSKRGASQEVRVKVNPLDLLWIHVWDDGEELWVPAKAREEHYAKGLDLHCHKLIRRHAVQMTGRDDLEAWVEAHAGLQHLIQNALPDALSIGIQSKIARAIGVNTANLFRNMQHDGSLIVPPGSPPDLPLHPLRPMNDTFISNASAAEPTSQKPRPIPQFKADSSLGNAD</sequence>
<dbReference type="AlphaFoldDB" id="A0A5S4YCM3"/>
<comment type="caution">
    <text evidence="2">The sequence shown here is derived from an EMBL/GenBank/DDBJ whole genome shotgun (WGS) entry which is preliminary data.</text>
</comment>
<evidence type="ECO:0000256" key="1">
    <source>
        <dbReference type="SAM" id="MobiDB-lite"/>
    </source>
</evidence>
<dbReference type="EMBL" id="VSTH01000157">
    <property type="protein sequence ID" value="TYO61768.1"/>
    <property type="molecule type" value="Genomic_DNA"/>
</dbReference>
<dbReference type="InterPro" id="IPR036397">
    <property type="entry name" value="RNaseH_sf"/>
</dbReference>
<dbReference type="GO" id="GO:0003676">
    <property type="term" value="F:nucleic acid binding"/>
    <property type="evidence" value="ECO:0007669"/>
    <property type="project" value="InterPro"/>
</dbReference>
<dbReference type="InterPro" id="IPR012337">
    <property type="entry name" value="RNaseH-like_sf"/>
</dbReference>
<reference evidence="2 3" key="1">
    <citation type="submission" date="2019-08" db="EMBL/GenBank/DDBJ databases">
        <title>Bradyrhizobium hipponensis sp. nov., a rhizobium isolated from a Lupinus angustifolius root nodule in Tunisia.</title>
        <authorList>
            <person name="Off K."/>
            <person name="Rejili M."/>
            <person name="Mars M."/>
            <person name="Brachmann A."/>
            <person name="Marin M."/>
        </authorList>
    </citation>
    <scope>NUCLEOTIDE SEQUENCE [LARGE SCALE GENOMIC DNA]</scope>
    <source>
        <strain evidence="3">aSej3</strain>
    </source>
</reference>
<dbReference type="Gene3D" id="3.30.420.10">
    <property type="entry name" value="Ribonuclease H-like superfamily/Ribonuclease H"/>
    <property type="match status" value="1"/>
</dbReference>
<evidence type="ECO:0000313" key="2">
    <source>
        <dbReference type="EMBL" id="TYO61768.1"/>
    </source>
</evidence>